<organism evidence="1 2">
    <name type="scientific">Oryza meyeriana var. granulata</name>
    <dbReference type="NCBI Taxonomy" id="110450"/>
    <lineage>
        <taxon>Eukaryota</taxon>
        <taxon>Viridiplantae</taxon>
        <taxon>Streptophyta</taxon>
        <taxon>Embryophyta</taxon>
        <taxon>Tracheophyta</taxon>
        <taxon>Spermatophyta</taxon>
        <taxon>Magnoliopsida</taxon>
        <taxon>Liliopsida</taxon>
        <taxon>Poales</taxon>
        <taxon>Poaceae</taxon>
        <taxon>BOP clade</taxon>
        <taxon>Oryzoideae</taxon>
        <taxon>Oryzeae</taxon>
        <taxon>Oryzinae</taxon>
        <taxon>Oryza</taxon>
        <taxon>Oryza meyeriana</taxon>
    </lineage>
</organism>
<protein>
    <submittedName>
        <fullName evidence="1">Uncharacterized protein</fullName>
    </submittedName>
</protein>
<sequence length="78" mass="9098">MVFERVTEAPKKMLVSLEGKSRVEARFTVAVATEYIFACFVSRDPNFCWTRWRRAFRQQVRTPRTPSGSLCAIEPTPW</sequence>
<gene>
    <name evidence="1" type="ORF">E2562_018131</name>
</gene>
<dbReference type="AlphaFoldDB" id="A0A6G1C7M9"/>
<name>A0A6G1C7M9_9ORYZ</name>
<evidence type="ECO:0000313" key="2">
    <source>
        <dbReference type="Proteomes" id="UP000479710"/>
    </source>
</evidence>
<dbReference type="EMBL" id="SPHZ02000010">
    <property type="protein sequence ID" value="KAF0895997.1"/>
    <property type="molecule type" value="Genomic_DNA"/>
</dbReference>
<comment type="caution">
    <text evidence="1">The sequence shown here is derived from an EMBL/GenBank/DDBJ whole genome shotgun (WGS) entry which is preliminary data.</text>
</comment>
<accession>A0A6G1C7M9</accession>
<reference evidence="1 2" key="1">
    <citation type="submission" date="2019-11" db="EMBL/GenBank/DDBJ databases">
        <title>Whole genome sequence of Oryza granulata.</title>
        <authorList>
            <person name="Li W."/>
        </authorList>
    </citation>
    <scope>NUCLEOTIDE SEQUENCE [LARGE SCALE GENOMIC DNA]</scope>
    <source>
        <strain evidence="2">cv. Menghai</strain>
        <tissue evidence="1">Leaf</tissue>
    </source>
</reference>
<proteinExistence type="predicted"/>
<evidence type="ECO:0000313" key="1">
    <source>
        <dbReference type="EMBL" id="KAF0895997.1"/>
    </source>
</evidence>
<dbReference type="Proteomes" id="UP000479710">
    <property type="component" value="Unassembled WGS sequence"/>
</dbReference>
<keyword evidence="2" id="KW-1185">Reference proteome</keyword>